<dbReference type="AlphaFoldDB" id="A0A543FJH8"/>
<name>A0A543FJH8_9MICO</name>
<sequence>MAIRDGRIALFDRAGVRLDVGAPVGIAPGLLARVRPGAYALASEWEQLYSEMRLRTLAHAVASRQRDGLATFCRATASALWRQSVFRTRSDRVDVIVPRPYTRRDTADVVRHQEPLPENDVALIDGLRVTSLDRTVYDVIRTGSPEAGIVAFDDALRKTAWDEVALTYDHTSAEAFRTLVRERVVAGTRARGIRQARVLTELADGRTQLPGEAVSRLWMLQLGVPPPQLQLRVELGDGRFALLDQAWPERGRWMEFDGAIKIADADFMSGRTAAQVAADQHERERLVVRATGWRCDRYGFEQLASLDVFAGYLRSIGMR</sequence>
<protein>
    <recommendedName>
        <fullName evidence="3">Transcriptional regulator, AbiEi antitoxin, Type IV TA system</fullName>
    </recommendedName>
</protein>
<gene>
    <name evidence="1" type="ORF">FB391_0324</name>
</gene>
<dbReference type="EMBL" id="VFPE01000001">
    <property type="protein sequence ID" value="TQM34037.1"/>
    <property type="molecule type" value="Genomic_DNA"/>
</dbReference>
<keyword evidence="2" id="KW-1185">Reference proteome</keyword>
<evidence type="ECO:0000313" key="1">
    <source>
        <dbReference type="EMBL" id="TQM34037.1"/>
    </source>
</evidence>
<accession>A0A543FJH8</accession>
<evidence type="ECO:0008006" key="3">
    <source>
        <dbReference type="Google" id="ProtNLM"/>
    </source>
</evidence>
<dbReference type="OrthoDB" id="5517693at2"/>
<organism evidence="1 2">
    <name type="scientific">Microbacterium kyungheense</name>
    <dbReference type="NCBI Taxonomy" id="1263636"/>
    <lineage>
        <taxon>Bacteria</taxon>
        <taxon>Bacillati</taxon>
        <taxon>Actinomycetota</taxon>
        <taxon>Actinomycetes</taxon>
        <taxon>Micrococcales</taxon>
        <taxon>Microbacteriaceae</taxon>
        <taxon>Microbacterium</taxon>
    </lineage>
</organism>
<proteinExistence type="predicted"/>
<evidence type="ECO:0000313" key="2">
    <source>
        <dbReference type="Proteomes" id="UP000320235"/>
    </source>
</evidence>
<comment type="caution">
    <text evidence="1">The sequence shown here is derived from an EMBL/GenBank/DDBJ whole genome shotgun (WGS) entry which is preliminary data.</text>
</comment>
<reference evidence="1 2" key="1">
    <citation type="submission" date="2019-06" db="EMBL/GenBank/DDBJ databases">
        <title>Sequencing the genomes of 1000 actinobacteria strains.</title>
        <authorList>
            <person name="Klenk H.-P."/>
        </authorList>
    </citation>
    <scope>NUCLEOTIDE SEQUENCE [LARGE SCALE GENOMIC DNA]</scope>
    <source>
        <strain evidence="1 2">DSM 105492</strain>
    </source>
</reference>
<dbReference type="Proteomes" id="UP000320235">
    <property type="component" value="Unassembled WGS sequence"/>
</dbReference>
<dbReference type="RefSeq" id="WP_141892557.1">
    <property type="nucleotide sequence ID" value="NZ_BAABLH010000001.1"/>
</dbReference>